<dbReference type="InterPro" id="IPR001250">
    <property type="entry name" value="Man6P_Isoase-1"/>
</dbReference>
<reference evidence="11" key="1">
    <citation type="submission" date="2016-04" db="EMBL/GenBank/DDBJ databases">
        <authorList>
            <person name="Chen L."/>
            <person name="Zhuang W."/>
            <person name="Wang G."/>
        </authorList>
    </citation>
    <scope>NUCLEOTIDE SEQUENCE [LARGE SCALE GENOMIC DNA]</scope>
    <source>
        <strain evidence="11">17621</strain>
    </source>
</reference>
<keyword evidence="4 8" id="KW-0479">Metal-binding</keyword>
<evidence type="ECO:0000256" key="3">
    <source>
        <dbReference type="ARBA" id="ARBA00011956"/>
    </source>
</evidence>
<sequence>MSNNTKIFKLEGRVQHYTWGGMDFIPALLHLTNTDKKPFAEYWMGAHDNVPSEVVLSDGSKQPLNAFIKQDAAAVLGTPVNQRFGRLPYLFKVLDVKDMLSIQVHPSKKAAESAFAAENMKGTPLNASNRNYKDDNHKPELMLALSDFWLLHGFKAPQALVTILMQTPELQFLVPVFDGKNYHALYELVMTMDQHEVEEHLQPLLDRIVPLYEKGFLNRSQEDFWAARAAKTFCDANKIDRGIFSIYLFNLVNLKPGEAIFQDAGIPHAYLEGQNMEIMANSDNVLRGGLTNKYIDVPELMHHTKFEPVIPNVLKGIAGTVTGETVFPTPAADFELRRLEEKAGIPVSLTAATAEIYFVYEGAVKASDGSSEIALGKGETLLATAGAMFTLQPSQNAVIFRATVPQ</sequence>
<dbReference type="PIRSF" id="PIRSF001480">
    <property type="entry name" value="Mannose-6-phosphate_isomerase"/>
    <property type="match status" value="1"/>
</dbReference>
<dbReference type="InterPro" id="IPR014710">
    <property type="entry name" value="RmlC-like_jellyroll"/>
</dbReference>
<dbReference type="EC" id="5.3.1.8" evidence="3"/>
<evidence type="ECO:0000256" key="6">
    <source>
        <dbReference type="ARBA" id="ARBA00023235"/>
    </source>
</evidence>
<comment type="cofactor">
    <cofactor evidence="8">
        <name>Zn(2+)</name>
        <dbReference type="ChEBI" id="CHEBI:29105"/>
    </cofactor>
    <text evidence="8">Binds 1 zinc ion per subunit.</text>
</comment>
<feature type="domain" description="Phosphomannose isomerase type I catalytic" evidence="9">
    <location>
        <begin position="7"/>
        <end position="155"/>
    </location>
</feature>
<dbReference type="PROSITE" id="PS00965">
    <property type="entry name" value="PMI_I_1"/>
    <property type="match status" value="1"/>
</dbReference>
<evidence type="ECO:0000256" key="2">
    <source>
        <dbReference type="ARBA" id="ARBA00010772"/>
    </source>
</evidence>
<dbReference type="PRINTS" id="PR00714">
    <property type="entry name" value="MAN6PISMRASE"/>
</dbReference>
<dbReference type="Proteomes" id="UP000192610">
    <property type="component" value="Unassembled WGS sequence"/>
</dbReference>
<dbReference type="GO" id="GO:0009298">
    <property type="term" value="P:GDP-mannose biosynthetic process"/>
    <property type="evidence" value="ECO:0007669"/>
    <property type="project" value="InterPro"/>
</dbReference>
<comment type="catalytic activity">
    <reaction evidence="1">
        <text>D-mannose 6-phosphate = D-fructose 6-phosphate</text>
        <dbReference type="Rhea" id="RHEA:12356"/>
        <dbReference type="ChEBI" id="CHEBI:58735"/>
        <dbReference type="ChEBI" id="CHEBI:61527"/>
        <dbReference type="EC" id="5.3.1.8"/>
    </reaction>
</comment>
<dbReference type="Pfam" id="PF20511">
    <property type="entry name" value="PMI_typeI_cat"/>
    <property type="match status" value="1"/>
</dbReference>
<keyword evidence="5 8" id="KW-0862">Zinc</keyword>
<protein>
    <recommendedName>
        <fullName evidence="3">mannose-6-phosphate isomerase</fullName>
        <ecNumber evidence="3">5.3.1.8</ecNumber>
    </recommendedName>
</protein>
<dbReference type="GO" id="GO:0005975">
    <property type="term" value="P:carbohydrate metabolic process"/>
    <property type="evidence" value="ECO:0007669"/>
    <property type="project" value="InterPro"/>
</dbReference>
<organism evidence="10 11">
    <name type="scientific">Niastella yeongjuensis</name>
    <dbReference type="NCBI Taxonomy" id="354355"/>
    <lineage>
        <taxon>Bacteria</taxon>
        <taxon>Pseudomonadati</taxon>
        <taxon>Bacteroidota</taxon>
        <taxon>Chitinophagia</taxon>
        <taxon>Chitinophagales</taxon>
        <taxon>Chitinophagaceae</taxon>
        <taxon>Niastella</taxon>
    </lineage>
</organism>
<dbReference type="AlphaFoldDB" id="A0A1V9F0X5"/>
<comment type="caution">
    <text evidence="10">The sequence shown here is derived from an EMBL/GenBank/DDBJ whole genome shotgun (WGS) entry which is preliminary data.</text>
</comment>
<dbReference type="STRING" id="354355.SAMN05660816_05505"/>
<evidence type="ECO:0000256" key="8">
    <source>
        <dbReference type="PIRSR" id="PIRSR001480-2"/>
    </source>
</evidence>
<feature type="binding site" evidence="8">
    <location>
        <position position="103"/>
    </location>
    <ligand>
        <name>Zn(2+)</name>
        <dbReference type="ChEBI" id="CHEBI:29105"/>
    </ligand>
</feature>
<proteinExistence type="inferred from homology"/>
<accession>A0A1V9F0X5</accession>
<name>A0A1V9F0X5_9BACT</name>
<dbReference type="RefSeq" id="WP_081198213.1">
    <property type="nucleotide sequence ID" value="NZ_FOCZ01000013.1"/>
</dbReference>
<dbReference type="InterPro" id="IPR016305">
    <property type="entry name" value="Mannose-6-P_Isomerase"/>
</dbReference>
<evidence type="ECO:0000259" key="9">
    <source>
        <dbReference type="Pfam" id="PF20511"/>
    </source>
</evidence>
<evidence type="ECO:0000313" key="11">
    <source>
        <dbReference type="Proteomes" id="UP000192610"/>
    </source>
</evidence>
<evidence type="ECO:0000313" key="10">
    <source>
        <dbReference type="EMBL" id="OQP52033.1"/>
    </source>
</evidence>
<feature type="binding site" evidence="8">
    <location>
        <position position="140"/>
    </location>
    <ligand>
        <name>Zn(2+)</name>
        <dbReference type="ChEBI" id="CHEBI:29105"/>
    </ligand>
</feature>
<feature type="binding site" evidence="8">
    <location>
        <position position="268"/>
    </location>
    <ligand>
        <name>Zn(2+)</name>
        <dbReference type="ChEBI" id="CHEBI:29105"/>
    </ligand>
</feature>
<evidence type="ECO:0000256" key="7">
    <source>
        <dbReference type="PIRSR" id="PIRSR001480-1"/>
    </source>
</evidence>
<gene>
    <name evidence="10" type="ORF">A4H97_25805</name>
</gene>
<comment type="similarity">
    <text evidence="2">Belongs to the mannose-6-phosphate isomerase type 1 family.</text>
</comment>
<feature type="active site" evidence="7">
    <location>
        <position position="287"/>
    </location>
</feature>
<dbReference type="Gene3D" id="1.10.441.10">
    <property type="entry name" value="Phosphomannose Isomerase, domain 2"/>
    <property type="match status" value="1"/>
</dbReference>
<evidence type="ECO:0000256" key="1">
    <source>
        <dbReference type="ARBA" id="ARBA00000757"/>
    </source>
</evidence>
<dbReference type="InterPro" id="IPR046457">
    <property type="entry name" value="PMI_typeI_cat"/>
</dbReference>
<keyword evidence="6 10" id="KW-0413">Isomerase</keyword>
<dbReference type="NCBIfam" id="TIGR00218">
    <property type="entry name" value="manA"/>
    <property type="match status" value="1"/>
</dbReference>
<dbReference type="PANTHER" id="PTHR10309">
    <property type="entry name" value="MANNOSE-6-PHOSPHATE ISOMERASE"/>
    <property type="match status" value="1"/>
</dbReference>
<dbReference type="GO" id="GO:0005829">
    <property type="term" value="C:cytosol"/>
    <property type="evidence" value="ECO:0007669"/>
    <property type="project" value="TreeGrafter"/>
</dbReference>
<evidence type="ECO:0000256" key="4">
    <source>
        <dbReference type="ARBA" id="ARBA00022723"/>
    </source>
</evidence>
<dbReference type="SUPFAM" id="SSF51182">
    <property type="entry name" value="RmlC-like cupins"/>
    <property type="match status" value="1"/>
</dbReference>
<dbReference type="Gene3D" id="2.60.120.10">
    <property type="entry name" value="Jelly Rolls"/>
    <property type="match status" value="2"/>
</dbReference>
<dbReference type="OrthoDB" id="9808275at2"/>
<dbReference type="EMBL" id="LVXG01000009">
    <property type="protein sequence ID" value="OQP52033.1"/>
    <property type="molecule type" value="Genomic_DNA"/>
</dbReference>
<dbReference type="CDD" id="cd07011">
    <property type="entry name" value="cupin_PMI_type_I_N"/>
    <property type="match status" value="1"/>
</dbReference>
<dbReference type="InterPro" id="IPR011051">
    <property type="entry name" value="RmlC_Cupin_sf"/>
</dbReference>
<dbReference type="GO" id="GO:0004476">
    <property type="term" value="F:mannose-6-phosphate isomerase activity"/>
    <property type="evidence" value="ECO:0007669"/>
    <property type="project" value="UniProtKB-EC"/>
</dbReference>
<dbReference type="PANTHER" id="PTHR10309:SF0">
    <property type="entry name" value="MANNOSE-6-PHOSPHATE ISOMERASE"/>
    <property type="match status" value="1"/>
</dbReference>
<dbReference type="GO" id="GO:0008270">
    <property type="term" value="F:zinc ion binding"/>
    <property type="evidence" value="ECO:0007669"/>
    <property type="project" value="InterPro"/>
</dbReference>
<feature type="binding site" evidence="8">
    <location>
        <position position="105"/>
    </location>
    <ligand>
        <name>Zn(2+)</name>
        <dbReference type="ChEBI" id="CHEBI:29105"/>
    </ligand>
</feature>
<dbReference type="InterPro" id="IPR018050">
    <property type="entry name" value="Pmannose_isomerase-type1_CS"/>
</dbReference>
<evidence type="ECO:0000256" key="5">
    <source>
        <dbReference type="ARBA" id="ARBA00022833"/>
    </source>
</evidence>
<keyword evidence="11" id="KW-1185">Reference proteome</keyword>